<feature type="region of interest" description="Disordered" evidence="8">
    <location>
        <begin position="680"/>
        <end position="735"/>
    </location>
</feature>
<evidence type="ECO:0000256" key="8">
    <source>
        <dbReference type="SAM" id="MobiDB-lite"/>
    </source>
</evidence>
<evidence type="ECO:0000256" key="6">
    <source>
        <dbReference type="ARBA" id="ARBA00022989"/>
    </source>
</evidence>
<dbReference type="PIRSF" id="PIRSF005091">
    <property type="entry name" value="Mmb_sulf_HI1246"/>
    <property type="match status" value="1"/>
</dbReference>
<dbReference type="Pfam" id="PF00884">
    <property type="entry name" value="Sulfatase"/>
    <property type="match status" value="1"/>
</dbReference>
<evidence type="ECO:0000313" key="11">
    <source>
        <dbReference type="EMBL" id="KGO32511.1"/>
    </source>
</evidence>
<feature type="compositionally biased region" description="Polar residues" evidence="8">
    <location>
        <begin position="683"/>
        <end position="697"/>
    </location>
</feature>
<dbReference type="Gene3D" id="3.40.720.10">
    <property type="entry name" value="Alkaline Phosphatase, subunit A"/>
    <property type="match status" value="1"/>
</dbReference>
<gene>
    <name evidence="11" type="ORF">Q757_00625</name>
</gene>
<feature type="transmembrane region" description="Helical" evidence="9">
    <location>
        <begin position="24"/>
        <end position="41"/>
    </location>
</feature>
<organism evidence="11 12">
    <name type="scientific">Oenococcus alcoholitolerans</name>
    <dbReference type="NCBI Taxonomy" id="931074"/>
    <lineage>
        <taxon>Bacteria</taxon>
        <taxon>Bacillati</taxon>
        <taxon>Bacillota</taxon>
        <taxon>Bacilli</taxon>
        <taxon>Lactobacillales</taxon>
        <taxon>Lactobacillaceae</taxon>
        <taxon>Oenococcus</taxon>
    </lineage>
</organism>
<evidence type="ECO:0000256" key="7">
    <source>
        <dbReference type="ARBA" id="ARBA00023136"/>
    </source>
</evidence>
<feature type="transmembrane region" description="Helical" evidence="9">
    <location>
        <begin position="140"/>
        <end position="157"/>
    </location>
</feature>
<evidence type="ECO:0000313" key="12">
    <source>
        <dbReference type="Proteomes" id="UP000030023"/>
    </source>
</evidence>
<dbReference type="Proteomes" id="UP000030023">
    <property type="component" value="Unassembled WGS sequence"/>
</dbReference>
<evidence type="ECO:0000259" key="10">
    <source>
        <dbReference type="Pfam" id="PF00884"/>
    </source>
</evidence>
<feature type="transmembrane region" description="Helical" evidence="9">
    <location>
        <begin position="82"/>
        <end position="104"/>
    </location>
</feature>
<evidence type="ECO:0000256" key="4">
    <source>
        <dbReference type="ARBA" id="ARBA00022475"/>
    </source>
</evidence>
<dbReference type="PANTHER" id="PTHR47371">
    <property type="entry name" value="LIPOTEICHOIC ACID SYNTHASE"/>
    <property type="match status" value="1"/>
</dbReference>
<proteinExistence type="inferred from homology"/>
<dbReference type="InterPro" id="IPR012160">
    <property type="entry name" value="LtaS-like"/>
</dbReference>
<evidence type="ECO:0000256" key="9">
    <source>
        <dbReference type="SAM" id="Phobius"/>
    </source>
</evidence>
<keyword evidence="12" id="KW-1185">Reference proteome</keyword>
<evidence type="ECO:0000256" key="5">
    <source>
        <dbReference type="ARBA" id="ARBA00022692"/>
    </source>
</evidence>
<comment type="caution">
    <text evidence="11">The sequence shown here is derived from an EMBL/GenBank/DDBJ whole genome shotgun (WGS) entry which is preliminary data.</text>
</comment>
<feature type="transmembrane region" description="Helical" evidence="9">
    <location>
        <begin position="169"/>
        <end position="187"/>
    </location>
</feature>
<keyword evidence="5 9" id="KW-0812">Transmembrane</keyword>
<accession>A0ABR4XTX2</accession>
<comment type="similarity">
    <text evidence="3">Belongs to the LTA synthase family.</text>
</comment>
<dbReference type="Gene3D" id="3.30.1120.170">
    <property type="match status" value="1"/>
</dbReference>
<feature type="domain" description="Sulfatase N-terminal" evidence="10">
    <location>
        <begin position="261"/>
        <end position="558"/>
    </location>
</feature>
<protein>
    <submittedName>
        <fullName evidence="11">Alkaline phosphatase</fullName>
    </submittedName>
</protein>
<dbReference type="CDD" id="cd16015">
    <property type="entry name" value="LTA_synthase"/>
    <property type="match status" value="1"/>
</dbReference>
<dbReference type="EMBL" id="AXCV01000011">
    <property type="protein sequence ID" value="KGO32511.1"/>
    <property type="molecule type" value="Genomic_DNA"/>
</dbReference>
<dbReference type="InterPro" id="IPR000917">
    <property type="entry name" value="Sulfatase_N"/>
</dbReference>
<keyword evidence="6 9" id="KW-1133">Transmembrane helix</keyword>
<dbReference type="PANTHER" id="PTHR47371:SF3">
    <property type="entry name" value="PHOSPHOGLYCEROL TRANSFERASE I"/>
    <property type="match status" value="1"/>
</dbReference>
<evidence type="ECO:0000256" key="3">
    <source>
        <dbReference type="ARBA" id="ARBA00009983"/>
    </source>
</evidence>
<comment type="pathway">
    <text evidence="2">Cell wall biogenesis; lipoteichoic acid biosynthesis.</text>
</comment>
<evidence type="ECO:0000256" key="2">
    <source>
        <dbReference type="ARBA" id="ARBA00004936"/>
    </source>
</evidence>
<comment type="subcellular location">
    <subcellularLocation>
        <location evidence="1">Cell membrane</location>
        <topology evidence="1">Multi-pass membrane protein</topology>
    </subcellularLocation>
</comment>
<sequence length="735" mass="84253">MAFSFKKACFSFVKKLDPNNRKGFLWLLTFLFWAKTLLSYFADFGGLGAQNLYQFFVMIINPFAFMIIVFSLISFIRRKLPFYITALSVDALLTLLLYLNVIYYREMSSFISVNVMLGYSKVNQGLGSASLSLMKIQDPFYWLDIVLIAGFLLAKKIKMDDNHFKRQNSLLALSLGILALFANLVLADISRPQLLTRGFDDTYTVKFMGVNFYTIQDAVNTIQVNTLKNTAKPDDLKQVKGFIKSRYAAPDKKYFGIAKGKNVIVIHLESTQQFSIDRRINGQEVTPFLNSIYHGQDTVSFDNFFHEVGQGKTSDAENMLETSTFGLPSGSVFNKYSTNTFQSMPAILNQRAGYSSAVFHGNVASFWNRSSVYKSMGYQHFFDASYFDVSGRKSEVWGIKDKLLFKDSVPYLEKLQQPFYAKFLTVTNHYPFALDKVDQDPNFQTTDTSDPVINNYFVTNHYMDQSIKEFYAYLDRIGLLKKSIIILYGDHYGISNSENRTLAPVLGRDPQKWTAFDDLQMQRVPFMIDIPGSRLGHIDHTYGGEIDVMPTLEHLLGISTKRYLQFGQDLFSKQHSQRVIFRNQDFITPKYTYTDGHLWSNSNGKMFDNDELGKNLSKKIERWQNETDQELSLSDQLIFKDLLRFYKPKGFTPINPRNYNYGTYYTRNLLKEQNKKLAGKSRSIWSQNGDKSTSSLYHTDAPEQNDPRSSQGRIQIPNPDDSEKGLSSSSSSSSR</sequence>
<keyword evidence="4" id="KW-1003">Cell membrane</keyword>
<feature type="transmembrane region" description="Helical" evidence="9">
    <location>
        <begin position="53"/>
        <end position="75"/>
    </location>
</feature>
<reference evidence="11 12" key="1">
    <citation type="journal article" date="2014" name="Antonie Van Leeuwenhoek">
        <title>Oenococcus alcoholitolerans sp. nov., a lactic acid bacteria isolated from cachaca and ethanol fermentation processes.</title>
        <authorList>
            <person name="Badotti F."/>
            <person name="Moreira A.P."/>
            <person name="Tonon L.A."/>
            <person name="de Lucena B.T."/>
            <person name="Gomes Fde C."/>
            <person name="Kruger R."/>
            <person name="Thompson C.C."/>
            <person name="de Morais M.A.Jr."/>
            <person name="Rosa C.A."/>
            <person name="Thompson F.L."/>
        </authorList>
    </citation>
    <scope>NUCLEOTIDE SEQUENCE [LARGE SCALE GENOMIC DNA]</scope>
    <source>
        <strain evidence="11 12">UFRJ-M7.2.18</strain>
    </source>
</reference>
<dbReference type="SUPFAM" id="SSF53649">
    <property type="entry name" value="Alkaline phosphatase-like"/>
    <property type="match status" value="1"/>
</dbReference>
<keyword evidence="7 9" id="KW-0472">Membrane</keyword>
<evidence type="ECO:0000256" key="1">
    <source>
        <dbReference type="ARBA" id="ARBA00004651"/>
    </source>
</evidence>
<dbReference type="InterPro" id="IPR017850">
    <property type="entry name" value="Alkaline_phosphatase_core_sf"/>
</dbReference>
<dbReference type="InterPro" id="IPR050448">
    <property type="entry name" value="OpgB/LTA_synthase_biosynth"/>
</dbReference>
<name>A0ABR4XTX2_9LACO</name>